<evidence type="ECO:0000313" key="2">
    <source>
        <dbReference type="Proteomes" id="UP000307756"/>
    </source>
</evidence>
<reference evidence="1 2" key="1">
    <citation type="journal article" date="2011" name="J. Microbiol.">
        <title>Bacillus kyonggiensis sp. nov., isolated from soil of a lettuce field.</title>
        <authorList>
            <person name="Dong K."/>
            <person name="Lee S."/>
        </authorList>
    </citation>
    <scope>NUCLEOTIDE SEQUENCE [LARGE SCALE GENOMIC DNA]</scope>
    <source>
        <strain evidence="1 2">NB22</strain>
    </source>
</reference>
<gene>
    <name evidence="1" type="ORF">FA727_01955</name>
</gene>
<sequence>MYHWGDVDLGGMRVWRHFSDKVNISKLHL</sequence>
<name>A0A4U1DBT7_9BACI</name>
<protein>
    <recommendedName>
        <fullName evidence="3">Wadjet protein JetD C-terminal domain-containing protein</fullName>
    </recommendedName>
</protein>
<keyword evidence="2" id="KW-1185">Reference proteome</keyword>
<dbReference type="AlphaFoldDB" id="A0A4U1DBT7"/>
<evidence type="ECO:0000313" key="1">
    <source>
        <dbReference type="EMBL" id="TKC20109.1"/>
    </source>
</evidence>
<comment type="caution">
    <text evidence="1">The sequence shown here is derived from an EMBL/GenBank/DDBJ whole genome shotgun (WGS) entry which is preliminary data.</text>
</comment>
<evidence type="ECO:0008006" key="3">
    <source>
        <dbReference type="Google" id="ProtNLM"/>
    </source>
</evidence>
<organism evidence="1 2">
    <name type="scientific">Robertmurraya kyonggiensis</name>
    <dbReference type="NCBI Taxonomy" id="1037680"/>
    <lineage>
        <taxon>Bacteria</taxon>
        <taxon>Bacillati</taxon>
        <taxon>Bacillota</taxon>
        <taxon>Bacilli</taxon>
        <taxon>Bacillales</taxon>
        <taxon>Bacillaceae</taxon>
        <taxon>Robertmurraya</taxon>
    </lineage>
</organism>
<proteinExistence type="predicted"/>
<dbReference type="Proteomes" id="UP000307756">
    <property type="component" value="Unassembled WGS sequence"/>
</dbReference>
<accession>A0A4U1DBT7</accession>
<dbReference type="EMBL" id="SWBM01000001">
    <property type="protein sequence ID" value="TKC20109.1"/>
    <property type="molecule type" value="Genomic_DNA"/>
</dbReference>